<evidence type="ECO:0000313" key="2">
    <source>
        <dbReference type="Proteomes" id="UP000663935"/>
    </source>
</evidence>
<reference evidence="1 2" key="1">
    <citation type="submission" date="2021-03" db="EMBL/GenBank/DDBJ databases">
        <title>Complete genome of Polaribacter_sp.G4M1.</title>
        <authorList>
            <person name="Jeong S.W."/>
            <person name="Bae J.W."/>
        </authorList>
    </citation>
    <scope>NUCLEOTIDE SEQUENCE [LARGE SCALE GENOMIC DNA]</scope>
    <source>
        <strain evidence="1 2">G4M1</strain>
    </source>
</reference>
<protein>
    <submittedName>
        <fullName evidence="1">Uncharacterized protein</fullName>
    </submittedName>
</protein>
<accession>A0ABX7SW05</accession>
<organism evidence="1 2">
    <name type="scientific">Polaribacter batillariae</name>
    <dbReference type="NCBI Taxonomy" id="2808900"/>
    <lineage>
        <taxon>Bacteria</taxon>
        <taxon>Pseudomonadati</taxon>
        <taxon>Bacteroidota</taxon>
        <taxon>Flavobacteriia</taxon>
        <taxon>Flavobacteriales</taxon>
        <taxon>Flavobacteriaceae</taxon>
    </lineage>
</organism>
<proteinExistence type="predicted"/>
<sequence>MKNLQNFDVHELNTKEMINIDGGGNTPKRSWWAAFAEYILSGDAKKDFITSANAAAAGHSYGTGRGYF</sequence>
<dbReference type="EMBL" id="CP071795">
    <property type="protein sequence ID" value="QTD38425.1"/>
    <property type="molecule type" value="Genomic_DNA"/>
</dbReference>
<name>A0ABX7SW05_9FLAO</name>
<evidence type="ECO:0000313" key="1">
    <source>
        <dbReference type="EMBL" id="QTD38425.1"/>
    </source>
</evidence>
<dbReference type="RefSeq" id="WP_207972555.1">
    <property type="nucleotide sequence ID" value="NZ_CP071795.1"/>
</dbReference>
<keyword evidence="2" id="KW-1185">Reference proteome</keyword>
<gene>
    <name evidence="1" type="ORF">JL193_03770</name>
</gene>
<dbReference type="Proteomes" id="UP000663935">
    <property type="component" value="Chromosome"/>
</dbReference>